<dbReference type="EMBL" id="BAAAXF010000078">
    <property type="protein sequence ID" value="GAA3503770.1"/>
    <property type="molecule type" value="Genomic_DNA"/>
</dbReference>
<dbReference type="Pfam" id="PF13347">
    <property type="entry name" value="MFS_2"/>
    <property type="match status" value="1"/>
</dbReference>
<keyword evidence="4" id="KW-1185">Reference proteome</keyword>
<dbReference type="InterPro" id="IPR039672">
    <property type="entry name" value="MFS_2"/>
</dbReference>
<evidence type="ECO:0000313" key="3">
    <source>
        <dbReference type="EMBL" id="GAA3503770.1"/>
    </source>
</evidence>
<evidence type="ECO:0008006" key="5">
    <source>
        <dbReference type="Google" id="ProtNLM"/>
    </source>
</evidence>
<dbReference type="PANTHER" id="PTHR11328:SF24">
    <property type="entry name" value="MAJOR FACILITATOR SUPERFAMILY (MFS) PROFILE DOMAIN-CONTAINING PROTEIN"/>
    <property type="match status" value="1"/>
</dbReference>
<proteinExistence type="predicted"/>
<feature type="transmembrane region" description="Helical" evidence="2">
    <location>
        <begin position="263"/>
        <end position="284"/>
    </location>
</feature>
<evidence type="ECO:0000313" key="4">
    <source>
        <dbReference type="Proteomes" id="UP001501455"/>
    </source>
</evidence>
<feature type="transmembrane region" description="Helical" evidence="2">
    <location>
        <begin position="296"/>
        <end position="317"/>
    </location>
</feature>
<dbReference type="SUPFAM" id="SSF103473">
    <property type="entry name" value="MFS general substrate transporter"/>
    <property type="match status" value="1"/>
</dbReference>
<keyword evidence="2" id="KW-1133">Transmembrane helix</keyword>
<dbReference type="Proteomes" id="UP001501455">
    <property type="component" value="Unassembled WGS sequence"/>
</dbReference>
<feature type="region of interest" description="Disordered" evidence="1">
    <location>
        <begin position="1"/>
        <end position="22"/>
    </location>
</feature>
<feature type="transmembrane region" description="Helical" evidence="2">
    <location>
        <begin position="61"/>
        <end position="80"/>
    </location>
</feature>
<feature type="transmembrane region" description="Helical" evidence="2">
    <location>
        <begin position="329"/>
        <end position="346"/>
    </location>
</feature>
<keyword evidence="2" id="KW-0812">Transmembrane</keyword>
<feature type="transmembrane region" description="Helical" evidence="2">
    <location>
        <begin position="33"/>
        <end position="55"/>
    </location>
</feature>
<evidence type="ECO:0000256" key="2">
    <source>
        <dbReference type="SAM" id="Phobius"/>
    </source>
</evidence>
<keyword evidence="2" id="KW-0472">Membrane</keyword>
<reference evidence="4" key="1">
    <citation type="journal article" date="2019" name="Int. J. Syst. Evol. Microbiol.">
        <title>The Global Catalogue of Microorganisms (GCM) 10K type strain sequencing project: providing services to taxonomists for standard genome sequencing and annotation.</title>
        <authorList>
            <consortium name="The Broad Institute Genomics Platform"/>
            <consortium name="The Broad Institute Genome Sequencing Center for Infectious Disease"/>
            <person name="Wu L."/>
            <person name="Ma J."/>
        </authorList>
    </citation>
    <scope>NUCLEOTIDE SEQUENCE [LARGE SCALE GENOMIC DNA]</scope>
    <source>
        <strain evidence="4">JCM 4816</strain>
    </source>
</reference>
<feature type="transmembrane region" description="Helical" evidence="2">
    <location>
        <begin position="127"/>
        <end position="147"/>
    </location>
</feature>
<gene>
    <name evidence="3" type="ORF">GCM10019016_108820</name>
</gene>
<dbReference type="PANTHER" id="PTHR11328">
    <property type="entry name" value="MAJOR FACILITATOR SUPERFAMILY DOMAIN-CONTAINING PROTEIN"/>
    <property type="match status" value="1"/>
</dbReference>
<feature type="transmembrane region" description="Helical" evidence="2">
    <location>
        <begin position="101"/>
        <end position="121"/>
    </location>
</feature>
<feature type="transmembrane region" description="Helical" evidence="2">
    <location>
        <begin position="437"/>
        <end position="459"/>
    </location>
</feature>
<comment type="caution">
    <text evidence="3">The sequence shown here is derived from an EMBL/GenBank/DDBJ whole genome shotgun (WGS) entry which is preliminary data.</text>
</comment>
<dbReference type="InterPro" id="IPR036259">
    <property type="entry name" value="MFS_trans_sf"/>
</dbReference>
<feature type="transmembrane region" description="Helical" evidence="2">
    <location>
        <begin position="197"/>
        <end position="222"/>
    </location>
</feature>
<name>A0ABP6U7V1_9ACTN</name>
<feature type="transmembrane region" description="Helical" evidence="2">
    <location>
        <begin position="352"/>
        <end position="371"/>
    </location>
</feature>
<feature type="transmembrane region" description="Helical" evidence="2">
    <location>
        <begin position="404"/>
        <end position="425"/>
    </location>
</feature>
<accession>A0ABP6U7V1</accession>
<feature type="region of interest" description="Disordered" evidence="1">
    <location>
        <begin position="228"/>
        <end position="247"/>
    </location>
</feature>
<dbReference type="RefSeq" id="WP_345584707.1">
    <property type="nucleotide sequence ID" value="NZ_BAAAXF010000078.1"/>
</dbReference>
<evidence type="ECO:0000256" key="1">
    <source>
        <dbReference type="SAM" id="MobiDB-lite"/>
    </source>
</evidence>
<protein>
    <recommendedName>
        <fullName evidence="5">MFS transporter</fullName>
    </recommendedName>
</protein>
<dbReference type="Gene3D" id="1.20.1250.20">
    <property type="entry name" value="MFS general substrate transporter like domains"/>
    <property type="match status" value="2"/>
</dbReference>
<organism evidence="3 4">
    <name type="scientific">Streptomyces prasinosporus</name>
    <dbReference type="NCBI Taxonomy" id="68256"/>
    <lineage>
        <taxon>Bacteria</taxon>
        <taxon>Bacillati</taxon>
        <taxon>Actinomycetota</taxon>
        <taxon>Actinomycetes</taxon>
        <taxon>Kitasatosporales</taxon>
        <taxon>Streptomycetaceae</taxon>
        <taxon>Streptomyces</taxon>
        <taxon>Streptomyces albogriseolus group</taxon>
    </lineage>
</organism>
<feature type="transmembrane region" description="Helical" evidence="2">
    <location>
        <begin position="168"/>
        <end position="191"/>
    </location>
</feature>
<sequence>MDAAHSEAPLPPRQGRTAAEEDGDVPRPALVRYALGSAGMGVYVTVPGLLLLYFLTDTLGVAPWLAGLALLVPKVVDVVLHPFVGSLSDRERARRGTRLRLLTAGCALAPAFVALFAVPAPVADRPWAAAVWVAGWFVAANALFASYQVPYLATPTDMAVGYHGRTRVLSFRMVVLTVGILAGGALAPLLAGEGDSVARYLVMALVLGVFTAAFQIVGVGGVRDLLPAGRPPEEGREAASGGRHGPGAALAQVRDVLRRNEPFRLLTLAYLLTSTTTHLVLAGLPYYTRHALGRPGFTTVLMAAFVAPALLTTPLWFRVSRRWGKQRCLLLAQAAFVAGALGLGAGDAAGPAVPVLCTLVLGVCFAGLQLFPFSMVPDTVREAGDGETERTGAYTGVWTATESLGAAAGPYLYSAALVLGGYTAARAGEEVTQTAGAHTAILLGFTVLPALLMTGSLAVQRRYRLDALASQTSRAPADGARRDRTAHGP</sequence>